<feature type="compositionally biased region" description="Basic and acidic residues" evidence="10">
    <location>
        <begin position="156"/>
        <end position="174"/>
    </location>
</feature>
<dbReference type="InterPro" id="IPR012677">
    <property type="entry name" value="Nucleotide-bd_a/b_plait_sf"/>
</dbReference>
<dbReference type="PROSITE" id="PS50102">
    <property type="entry name" value="RRM"/>
    <property type="match status" value="1"/>
</dbReference>
<evidence type="ECO:0000259" key="12">
    <source>
        <dbReference type="PROSITE" id="PS50199"/>
    </source>
</evidence>
<dbReference type="GO" id="GO:0008270">
    <property type="term" value="F:zinc ion binding"/>
    <property type="evidence" value="ECO:0007669"/>
    <property type="project" value="UniProtKB-KW"/>
</dbReference>
<evidence type="ECO:0000256" key="7">
    <source>
        <dbReference type="ARBA" id="ARBA00023242"/>
    </source>
</evidence>
<dbReference type="SMART" id="SM00360">
    <property type="entry name" value="RRM"/>
    <property type="match status" value="1"/>
</dbReference>
<evidence type="ECO:0000256" key="8">
    <source>
        <dbReference type="PROSITE-ProRule" id="PRU00176"/>
    </source>
</evidence>
<dbReference type="PROSITE" id="PS01358">
    <property type="entry name" value="ZF_RANBP2_1"/>
    <property type="match status" value="1"/>
</dbReference>
<accession>A0AAV7KC82</accession>
<feature type="compositionally biased region" description="Basic and acidic residues" evidence="10">
    <location>
        <begin position="44"/>
        <end position="60"/>
    </location>
</feature>
<feature type="region of interest" description="Disordered" evidence="10">
    <location>
        <begin position="152"/>
        <end position="201"/>
    </location>
</feature>
<gene>
    <name evidence="13" type="ORF">LOD99_14737</name>
</gene>
<evidence type="ECO:0000256" key="6">
    <source>
        <dbReference type="ARBA" id="ARBA00022884"/>
    </source>
</evidence>
<dbReference type="PANTHER" id="PTHR23238">
    <property type="entry name" value="RNA BINDING PROTEIN"/>
    <property type="match status" value="1"/>
</dbReference>
<evidence type="ECO:0000256" key="2">
    <source>
        <dbReference type="ARBA" id="ARBA00008448"/>
    </source>
</evidence>
<evidence type="ECO:0000256" key="9">
    <source>
        <dbReference type="PROSITE-ProRule" id="PRU00322"/>
    </source>
</evidence>
<evidence type="ECO:0000256" key="10">
    <source>
        <dbReference type="SAM" id="MobiDB-lite"/>
    </source>
</evidence>
<organism evidence="13 14">
    <name type="scientific">Oopsacas minuta</name>
    <dbReference type="NCBI Taxonomy" id="111878"/>
    <lineage>
        <taxon>Eukaryota</taxon>
        <taxon>Metazoa</taxon>
        <taxon>Porifera</taxon>
        <taxon>Hexactinellida</taxon>
        <taxon>Hexasterophora</taxon>
        <taxon>Lyssacinosida</taxon>
        <taxon>Leucopsacidae</taxon>
        <taxon>Oopsacas</taxon>
    </lineage>
</organism>
<dbReference type="GO" id="GO:0003723">
    <property type="term" value="F:RNA binding"/>
    <property type="evidence" value="ECO:0007669"/>
    <property type="project" value="UniProtKB-UniRule"/>
</dbReference>
<feature type="domain" description="RanBP2-type" evidence="12">
    <location>
        <begin position="202"/>
        <end position="231"/>
    </location>
</feature>
<evidence type="ECO:0000256" key="5">
    <source>
        <dbReference type="ARBA" id="ARBA00022833"/>
    </source>
</evidence>
<evidence type="ECO:0000313" key="14">
    <source>
        <dbReference type="Proteomes" id="UP001165289"/>
    </source>
</evidence>
<evidence type="ECO:0000256" key="1">
    <source>
        <dbReference type="ARBA" id="ARBA00004123"/>
    </source>
</evidence>
<comment type="caution">
    <text evidence="13">The sequence shown here is derived from an EMBL/GenBank/DDBJ whole genome shotgun (WGS) entry which is preliminary data.</text>
</comment>
<dbReference type="GO" id="GO:0005634">
    <property type="term" value="C:nucleus"/>
    <property type="evidence" value="ECO:0007669"/>
    <property type="project" value="UniProtKB-SubCell"/>
</dbReference>
<evidence type="ECO:0000256" key="3">
    <source>
        <dbReference type="ARBA" id="ARBA00022723"/>
    </source>
</evidence>
<dbReference type="AlphaFoldDB" id="A0AAV7KC82"/>
<dbReference type="GO" id="GO:0006355">
    <property type="term" value="P:regulation of DNA-templated transcription"/>
    <property type="evidence" value="ECO:0007669"/>
    <property type="project" value="InterPro"/>
</dbReference>
<evidence type="ECO:0000256" key="4">
    <source>
        <dbReference type="ARBA" id="ARBA00022771"/>
    </source>
</evidence>
<dbReference type="InterPro" id="IPR001876">
    <property type="entry name" value="Znf_RanBP2"/>
</dbReference>
<reference evidence="13 14" key="1">
    <citation type="journal article" date="2023" name="BMC Biol.">
        <title>The compact genome of the sponge Oopsacas minuta (Hexactinellida) is lacking key metazoan core genes.</title>
        <authorList>
            <person name="Santini S."/>
            <person name="Schenkelaars Q."/>
            <person name="Jourda C."/>
            <person name="Duchesne M."/>
            <person name="Belahbib H."/>
            <person name="Rocher C."/>
            <person name="Selva M."/>
            <person name="Riesgo A."/>
            <person name="Vervoort M."/>
            <person name="Leys S.P."/>
            <person name="Kodjabachian L."/>
            <person name="Le Bivic A."/>
            <person name="Borchiellini C."/>
            <person name="Claverie J.M."/>
            <person name="Renard E."/>
        </authorList>
    </citation>
    <scope>NUCLEOTIDE SEQUENCE [LARGE SCALE GENOMIC DNA]</scope>
    <source>
        <strain evidence="13">SPO-2</strain>
    </source>
</reference>
<feature type="compositionally biased region" description="Gly residues" evidence="10">
    <location>
        <begin position="267"/>
        <end position="292"/>
    </location>
</feature>
<name>A0AAV7KC82_9METZ</name>
<evidence type="ECO:0000313" key="13">
    <source>
        <dbReference type="EMBL" id="KAI6659061.1"/>
    </source>
</evidence>
<keyword evidence="7" id="KW-0539">Nucleus</keyword>
<dbReference type="InterPro" id="IPR036443">
    <property type="entry name" value="Znf_RanBP2_sf"/>
</dbReference>
<dbReference type="Gene3D" id="3.30.70.330">
    <property type="match status" value="1"/>
</dbReference>
<comment type="subcellular location">
    <subcellularLocation>
        <location evidence="1">Nucleus</location>
    </subcellularLocation>
</comment>
<dbReference type="Pfam" id="PF00641">
    <property type="entry name" value="Zn_ribbon_RanBP"/>
    <property type="match status" value="1"/>
</dbReference>
<dbReference type="InterPro" id="IPR000504">
    <property type="entry name" value="RRM_dom"/>
</dbReference>
<keyword evidence="14" id="KW-1185">Reference proteome</keyword>
<keyword evidence="3" id="KW-0479">Metal-binding</keyword>
<feature type="region of interest" description="Disordered" evidence="10">
    <location>
        <begin position="1"/>
        <end position="72"/>
    </location>
</feature>
<dbReference type="Gene3D" id="4.10.1060.10">
    <property type="entry name" value="Zinc finger, RanBP2-type"/>
    <property type="match status" value="1"/>
</dbReference>
<dbReference type="SUPFAM" id="SSF90209">
    <property type="entry name" value="Ran binding protein zinc finger-like"/>
    <property type="match status" value="1"/>
</dbReference>
<keyword evidence="5" id="KW-0862">Zinc</keyword>
<dbReference type="PROSITE" id="PS50199">
    <property type="entry name" value="ZF_RANBP2_2"/>
    <property type="match status" value="1"/>
</dbReference>
<feature type="region of interest" description="Disordered" evidence="10">
    <location>
        <begin position="225"/>
        <end position="310"/>
    </location>
</feature>
<proteinExistence type="inferred from homology"/>
<dbReference type="SUPFAM" id="SSF54928">
    <property type="entry name" value="RNA-binding domain, RBD"/>
    <property type="match status" value="1"/>
</dbReference>
<evidence type="ECO:0000259" key="11">
    <source>
        <dbReference type="PROSITE" id="PS50102"/>
    </source>
</evidence>
<keyword evidence="6 8" id="KW-0694">RNA-binding</keyword>
<feature type="compositionally biased region" description="Gly residues" evidence="10">
    <location>
        <begin position="175"/>
        <end position="187"/>
    </location>
</feature>
<dbReference type="InterPro" id="IPR035979">
    <property type="entry name" value="RBD_domain_sf"/>
</dbReference>
<dbReference type="Proteomes" id="UP001165289">
    <property type="component" value="Unassembled WGS sequence"/>
</dbReference>
<keyword evidence="4 9" id="KW-0863">Zinc-finger</keyword>
<sequence>MDNTSSTGDNRGPPRYGQDDHYDHNQRMGMDRPPARFNRGGGGGRDRDMGGEDDRSRSRFNDPGQDANPANDTIEIFDLPKDTVIEDLAEMFKVIGVIKKDRRGNELIRIHDSGEKALITYDDPFTASSAINWFNGKELKNVPIRVGLYHKQPNRMSDRGRRDDRGGRGGDHFFGRGGFHRGGPGGRGGRDGGRGGGGGGPGEGDWICPNCQNSNFARRTECNRCHTPKSGDGQDFGPPTEYGIPRGMDGPDFSRGGDGPPRSPKFRGGGGYSRGRGGMQRGGGGRGYYPRGGGDRGQPRGGGPRRVKPY</sequence>
<feature type="compositionally biased region" description="Basic and acidic residues" evidence="10">
    <location>
        <begin position="17"/>
        <end position="34"/>
    </location>
</feature>
<feature type="domain" description="RRM" evidence="11">
    <location>
        <begin position="72"/>
        <end position="151"/>
    </location>
</feature>
<dbReference type="SMART" id="SM00547">
    <property type="entry name" value="ZnF_RBZ"/>
    <property type="match status" value="1"/>
</dbReference>
<comment type="similarity">
    <text evidence="2">Belongs to the RRM TET family.</text>
</comment>
<dbReference type="InterPro" id="IPR034870">
    <property type="entry name" value="TET_fam"/>
</dbReference>
<dbReference type="EMBL" id="JAKMXF010000066">
    <property type="protein sequence ID" value="KAI6659061.1"/>
    <property type="molecule type" value="Genomic_DNA"/>
</dbReference>
<protein>
    <submittedName>
        <fullName evidence="13">RNA-binding protein FUS</fullName>
    </submittedName>
</protein>